<dbReference type="EMBL" id="CP097504">
    <property type="protein sequence ID" value="URD87927.1"/>
    <property type="molecule type" value="Genomic_DNA"/>
</dbReference>
<reference evidence="1" key="1">
    <citation type="submission" date="2022-05" db="EMBL/GenBank/DDBJ databases">
        <title>The Musa troglodytarum L. genome provides insights into the mechanism of non-climacteric behaviour and enrichment of carotenoids.</title>
        <authorList>
            <person name="Wang J."/>
        </authorList>
    </citation>
    <scope>NUCLEOTIDE SEQUENCE</scope>
    <source>
        <tissue evidence="1">Leaf</tissue>
    </source>
</reference>
<dbReference type="AlphaFoldDB" id="A0A9E7F5D4"/>
<sequence>MRPVSPRKQRSAASSCSELKNVLSTTLLTSLMLLITPFPSLSRAASHSGQMSV</sequence>
<dbReference type="Proteomes" id="UP001055439">
    <property type="component" value="Chromosome 2"/>
</dbReference>
<keyword evidence="2" id="KW-1185">Reference proteome</keyword>
<organism evidence="1 2">
    <name type="scientific">Musa troglodytarum</name>
    <name type="common">fe'i banana</name>
    <dbReference type="NCBI Taxonomy" id="320322"/>
    <lineage>
        <taxon>Eukaryota</taxon>
        <taxon>Viridiplantae</taxon>
        <taxon>Streptophyta</taxon>
        <taxon>Embryophyta</taxon>
        <taxon>Tracheophyta</taxon>
        <taxon>Spermatophyta</taxon>
        <taxon>Magnoliopsida</taxon>
        <taxon>Liliopsida</taxon>
        <taxon>Zingiberales</taxon>
        <taxon>Musaceae</taxon>
        <taxon>Musa</taxon>
    </lineage>
</organism>
<name>A0A9E7F5D4_9LILI</name>
<proteinExistence type="predicted"/>
<dbReference type="OrthoDB" id="1907185at2759"/>
<accession>A0A9E7F5D4</accession>
<protein>
    <submittedName>
        <fullName evidence="1">Uncharacterized protein</fullName>
    </submittedName>
</protein>
<gene>
    <name evidence="1" type="ORF">MUK42_26693</name>
</gene>
<evidence type="ECO:0000313" key="1">
    <source>
        <dbReference type="EMBL" id="URD87927.1"/>
    </source>
</evidence>
<evidence type="ECO:0000313" key="2">
    <source>
        <dbReference type="Proteomes" id="UP001055439"/>
    </source>
</evidence>